<accession>A0A5C4XNG8</accession>
<dbReference type="Proteomes" id="UP000311605">
    <property type="component" value="Unassembled WGS sequence"/>
</dbReference>
<reference evidence="1 2" key="1">
    <citation type="submission" date="2019-06" db="EMBL/GenBank/DDBJ databases">
        <title>The draft genome of Rhizobium smilacinae PTYR-5.</title>
        <authorList>
            <person name="Liu L."/>
            <person name="Li L."/>
            <person name="Zhang X."/>
        </authorList>
    </citation>
    <scope>NUCLEOTIDE SEQUENCE [LARGE SCALE GENOMIC DNA]</scope>
    <source>
        <strain evidence="1 2">PTYR-5</strain>
    </source>
</reference>
<name>A0A5C4XNG8_9HYPH</name>
<dbReference type="OrthoDB" id="8420288at2"/>
<organism evidence="1 2">
    <name type="scientific">Aliirhizobium smilacinae</name>
    <dbReference type="NCBI Taxonomy" id="1395944"/>
    <lineage>
        <taxon>Bacteria</taxon>
        <taxon>Pseudomonadati</taxon>
        <taxon>Pseudomonadota</taxon>
        <taxon>Alphaproteobacteria</taxon>
        <taxon>Hyphomicrobiales</taxon>
        <taxon>Rhizobiaceae</taxon>
        <taxon>Aliirhizobium</taxon>
    </lineage>
</organism>
<dbReference type="RefSeq" id="WP_139671520.1">
    <property type="nucleotide sequence ID" value="NZ_VDMN01000001.1"/>
</dbReference>
<gene>
    <name evidence="1" type="ORF">FHP24_00795</name>
</gene>
<comment type="caution">
    <text evidence="1">The sequence shown here is derived from an EMBL/GenBank/DDBJ whole genome shotgun (WGS) entry which is preliminary data.</text>
</comment>
<dbReference type="EMBL" id="VDMN01000001">
    <property type="protein sequence ID" value="TNM64877.1"/>
    <property type="molecule type" value="Genomic_DNA"/>
</dbReference>
<sequence length="75" mass="8388">MFDEIYQAAHFAKGFLGSDGAFFNTTSGPQRLLDDLAIAIARNLPNRWMAKQWDAARRAREKRMAAADRQASTDG</sequence>
<evidence type="ECO:0000313" key="1">
    <source>
        <dbReference type="EMBL" id="TNM64877.1"/>
    </source>
</evidence>
<proteinExistence type="predicted"/>
<dbReference type="AlphaFoldDB" id="A0A5C4XNG8"/>
<evidence type="ECO:0000313" key="2">
    <source>
        <dbReference type="Proteomes" id="UP000311605"/>
    </source>
</evidence>
<protein>
    <submittedName>
        <fullName evidence="1">Uncharacterized protein</fullName>
    </submittedName>
</protein>
<keyword evidence="2" id="KW-1185">Reference proteome</keyword>